<keyword evidence="7" id="KW-0325">Glycoprotein</keyword>
<feature type="transmembrane region" description="Helical" evidence="8">
    <location>
        <begin position="254"/>
        <end position="271"/>
    </location>
</feature>
<keyword evidence="5 8" id="KW-0472">Membrane</keyword>
<organism evidence="11 12">
    <name type="scientific">Kryptolebias marmoratus</name>
    <name type="common">Mangrove killifish</name>
    <name type="synonym">Rivulus marmoratus</name>
    <dbReference type="NCBI Taxonomy" id="37003"/>
    <lineage>
        <taxon>Eukaryota</taxon>
        <taxon>Metazoa</taxon>
        <taxon>Chordata</taxon>
        <taxon>Craniata</taxon>
        <taxon>Vertebrata</taxon>
        <taxon>Euteleostomi</taxon>
        <taxon>Actinopterygii</taxon>
        <taxon>Neopterygii</taxon>
        <taxon>Teleostei</taxon>
        <taxon>Neoteleostei</taxon>
        <taxon>Acanthomorphata</taxon>
        <taxon>Ovalentaria</taxon>
        <taxon>Atherinomorphae</taxon>
        <taxon>Cyprinodontiformes</taxon>
        <taxon>Rivulidae</taxon>
        <taxon>Kryptolebias</taxon>
    </lineage>
</organism>
<dbReference type="GeneTree" id="ENSGT00950000182968"/>
<dbReference type="Proteomes" id="UP000264800">
    <property type="component" value="Unplaced"/>
</dbReference>
<reference evidence="11" key="2">
    <citation type="submission" date="2025-09" db="UniProtKB">
        <authorList>
            <consortium name="Ensembl"/>
        </authorList>
    </citation>
    <scope>IDENTIFICATION</scope>
</reference>
<evidence type="ECO:0000313" key="12">
    <source>
        <dbReference type="Proteomes" id="UP000264800"/>
    </source>
</evidence>
<dbReference type="AlphaFoldDB" id="A0A3Q3GIQ4"/>
<name>A0A3Q3GIQ4_KRYMA</name>
<protein>
    <recommendedName>
        <fullName evidence="10">Ig-like domain-containing protein</fullName>
    </recommendedName>
</protein>
<evidence type="ECO:0000256" key="3">
    <source>
        <dbReference type="ARBA" id="ARBA00022729"/>
    </source>
</evidence>
<keyword evidence="6" id="KW-1015">Disulfide bond</keyword>
<dbReference type="GO" id="GO:0005886">
    <property type="term" value="C:plasma membrane"/>
    <property type="evidence" value="ECO:0007669"/>
    <property type="project" value="UniProtKB-SubCell"/>
</dbReference>
<dbReference type="PANTHER" id="PTHR19433">
    <property type="entry name" value="T-CELL RECEPTOR ALPHA CHAIN V REGION-RELATED"/>
    <property type="match status" value="1"/>
</dbReference>
<keyword evidence="8" id="KW-0812">Transmembrane</keyword>
<dbReference type="Ensembl" id="ENSKMAT00000023776.1">
    <property type="protein sequence ID" value="ENSKMAP00000023477.1"/>
    <property type="gene ID" value="ENSKMAG00000017409.1"/>
</dbReference>
<evidence type="ECO:0000256" key="4">
    <source>
        <dbReference type="ARBA" id="ARBA00022859"/>
    </source>
</evidence>
<dbReference type="Gene3D" id="2.60.40.10">
    <property type="entry name" value="Immunoglobulins"/>
    <property type="match status" value="2"/>
</dbReference>
<feature type="signal peptide" evidence="9">
    <location>
        <begin position="1"/>
        <end position="25"/>
    </location>
</feature>
<comment type="subcellular location">
    <subcellularLocation>
        <location evidence="1">Cell membrane</location>
    </subcellularLocation>
</comment>
<dbReference type="InterPro" id="IPR052051">
    <property type="entry name" value="TCR_complex_component"/>
</dbReference>
<reference evidence="11" key="1">
    <citation type="submission" date="2025-08" db="UniProtKB">
        <authorList>
            <consortium name="Ensembl"/>
        </authorList>
    </citation>
    <scope>IDENTIFICATION</scope>
</reference>
<dbReference type="STRING" id="37003.ENSKMAP00000023477"/>
<evidence type="ECO:0000259" key="10">
    <source>
        <dbReference type="PROSITE" id="PS50835"/>
    </source>
</evidence>
<dbReference type="GO" id="GO:0002376">
    <property type="term" value="P:immune system process"/>
    <property type="evidence" value="ECO:0007669"/>
    <property type="project" value="UniProtKB-KW"/>
</dbReference>
<dbReference type="SMART" id="SM00409">
    <property type="entry name" value="IG"/>
    <property type="match status" value="2"/>
</dbReference>
<dbReference type="SUPFAM" id="SSF48726">
    <property type="entry name" value="Immunoglobulin"/>
    <property type="match status" value="2"/>
</dbReference>
<dbReference type="PROSITE" id="PS50835">
    <property type="entry name" value="IG_LIKE"/>
    <property type="match status" value="1"/>
</dbReference>
<keyword evidence="3 9" id="KW-0732">Signal</keyword>
<evidence type="ECO:0000256" key="9">
    <source>
        <dbReference type="SAM" id="SignalP"/>
    </source>
</evidence>
<dbReference type="Pfam" id="PF07686">
    <property type="entry name" value="V-set"/>
    <property type="match status" value="2"/>
</dbReference>
<evidence type="ECO:0000256" key="6">
    <source>
        <dbReference type="ARBA" id="ARBA00023157"/>
    </source>
</evidence>
<evidence type="ECO:0000256" key="1">
    <source>
        <dbReference type="ARBA" id="ARBA00004236"/>
    </source>
</evidence>
<dbReference type="InterPro" id="IPR007110">
    <property type="entry name" value="Ig-like_dom"/>
</dbReference>
<accession>A0A3Q3GIQ4</accession>
<keyword evidence="12" id="KW-1185">Reference proteome</keyword>
<evidence type="ECO:0000256" key="7">
    <source>
        <dbReference type="ARBA" id="ARBA00023180"/>
    </source>
</evidence>
<evidence type="ECO:0000313" key="11">
    <source>
        <dbReference type="Ensembl" id="ENSKMAP00000023477.1"/>
    </source>
</evidence>
<dbReference type="InterPro" id="IPR036179">
    <property type="entry name" value="Ig-like_dom_sf"/>
</dbReference>
<dbReference type="GO" id="GO:0009617">
    <property type="term" value="P:response to bacterium"/>
    <property type="evidence" value="ECO:0007669"/>
    <property type="project" value="TreeGrafter"/>
</dbReference>
<dbReference type="InterPro" id="IPR013106">
    <property type="entry name" value="Ig_V-set"/>
</dbReference>
<feature type="transmembrane region" description="Helical" evidence="8">
    <location>
        <begin position="220"/>
        <end position="242"/>
    </location>
</feature>
<keyword evidence="4" id="KW-0391">Immunity</keyword>
<evidence type="ECO:0000256" key="2">
    <source>
        <dbReference type="ARBA" id="ARBA00022475"/>
    </source>
</evidence>
<feature type="domain" description="Ig-like" evidence="10">
    <location>
        <begin position="119"/>
        <end position="212"/>
    </location>
</feature>
<evidence type="ECO:0000256" key="8">
    <source>
        <dbReference type="SAM" id="Phobius"/>
    </source>
</evidence>
<dbReference type="InterPro" id="IPR013783">
    <property type="entry name" value="Ig-like_fold"/>
</dbReference>
<evidence type="ECO:0000256" key="5">
    <source>
        <dbReference type="ARBA" id="ARBA00023136"/>
    </source>
</evidence>
<sequence>IMTSAQFVFFLTYLLLGTPGGLVSAHICDGVSGFCWYKQTFREKPKLISCVHKYGSKITFYDEFKNSPRFLPDIKQQTHYLTILDLTYSDSATYYCAVNYEKHLSFLEATTVSVTGSGSNIQALVHQSASETVQPGGSVTLNCTVQTGSCDGEHSVYWFRNSEDSHPGLIYTHGGRNDQCERNSNTQTHTCVSKLSLKNLNVSHAGTYYCVIASCGHIAFLVHFFSGSLTTLLVVLLIFLVYEIKKRSHYQTTGMCTIFARLHIVICFFMFCFQGNNQNTNSLYYACIDIKENNRSKRRRESTKTVCVYSSINQEI</sequence>
<feature type="chain" id="PRO_5018595765" description="Ig-like domain-containing protein" evidence="9">
    <location>
        <begin position="26"/>
        <end position="316"/>
    </location>
</feature>
<dbReference type="InterPro" id="IPR003599">
    <property type="entry name" value="Ig_sub"/>
</dbReference>
<keyword evidence="2" id="KW-1003">Cell membrane</keyword>
<keyword evidence="8" id="KW-1133">Transmembrane helix</keyword>
<proteinExistence type="predicted"/>